<dbReference type="InterPro" id="IPR033140">
    <property type="entry name" value="Lipase_GDXG_put_SER_AS"/>
</dbReference>
<name>A0A835QR58_VANPL</name>
<dbReference type="EMBL" id="JADCNL010000006">
    <property type="protein sequence ID" value="KAG0476308.1"/>
    <property type="molecule type" value="Genomic_DNA"/>
</dbReference>
<evidence type="ECO:0000313" key="4">
    <source>
        <dbReference type="Proteomes" id="UP000636800"/>
    </source>
</evidence>
<accession>A0A835QR58</accession>
<dbReference type="PANTHER" id="PTHR23024:SF577">
    <property type="entry name" value="CARBOXYLESTERASE 2-RELATED"/>
    <property type="match status" value="1"/>
</dbReference>
<evidence type="ECO:0000259" key="2">
    <source>
        <dbReference type="Pfam" id="PF07859"/>
    </source>
</evidence>
<dbReference type="InterPro" id="IPR050466">
    <property type="entry name" value="Carboxylest/Gibb_receptor"/>
</dbReference>
<feature type="domain" description="Alpha/beta hydrolase fold-3" evidence="2">
    <location>
        <begin position="71"/>
        <end position="285"/>
    </location>
</feature>
<evidence type="ECO:0000313" key="3">
    <source>
        <dbReference type="EMBL" id="KAG0476308.1"/>
    </source>
</evidence>
<protein>
    <recommendedName>
        <fullName evidence="2">Alpha/beta hydrolase fold-3 domain-containing protein</fullName>
    </recommendedName>
</protein>
<proteinExistence type="predicted"/>
<dbReference type="Pfam" id="PF07859">
    <property type="entry name" value="Abhydrolase_3"/>
    <property type="match status" value="1"/>
</dbReference>
<dbReference type="PROSITE" id="PS01174">
    <property type="entry name" value="LIPASE_GDXG_SER"/>
    <property type="match status" value="1"/>
</dbReference>
<dbReference type="Gene3D" id="3.40.50.1820">
    <property type="entry name" value="alpha/beta hydrolase"/>
    <property type="match status" value="1"/>
</dbReference>
<dbReference type="OrthoDB" id="265717at2759"/>
<organism evidence="3 4">
    <name type="scientific">Vanilla planifolia</name>
    <name type="common">Vanilla</name>
    <dbReference type="NCBI Taxonomy" id="51239"/>
    <lineage>
        <taxon>Eukaryota</taxon>
        <taxon>Viridiplantae</taxon>
        <taxon>Streptophyta</taxon>
        <taxon>Embryophyta</taxon>
        <taxon>Tracheophyta</taxon>
        <taxon>Spermatophyta</taxon>
        <taxon>Magnoliopsida</taxon>
        <taxon>Liliopsida</taxon>
        <taxon>Asparagales</taxon>
        <taxon>Orchidaceae</taxon>
        <taxon>Vanilloideae</taxon>
        <taxon>Vanilleae</taxon>
        <taxon>Vanilla</taxon>
    </lineage>
</organism>
<dbReference type="Proteomes" id="UP000636800">
    <property type="component" value="Chromosome 6"/>
</dbReference>
<reference evidence="3 4" key="1">
    <citation type="journal article" date="2020" name="Nat. Food">
        <title>A phased Vanilla planifolia genome enables genetic improvement of flavour and production.</title>
        <authorList>
            <person name="Hasing T."/>
            <person name="Tang H."/>
            <person name="Brym M."/>
            <person name="Khazi F."/>
            <person name="Huang T."/>
            <person name="Chambers A.H."/>
        </authorList>
    </citation>
    <scope>NUCLEOTIDE SEQUENCE [LARGE SCALE GENOMIC DNA]</scope>
    <source>
        <tissue evidence="3">Leaf</tissue>
    </source>
</reference>
<comment type="caution">
    <text evidence="3">The sequence shown here is derived from an EMBL/GenBank/DDBJ whole genome shotgun (WGS) entry which is preliminary data.</text>
</comment>
<keyword evidence="4" id="KW-1185">Reference proteome</keyword>
<feature type="active site" evidence="1">
    <location>
        <position position="155"/>
    </location>
</feature>
<dbReference type="InterPro" id="IPR013094">
    <property type="entry name" value="AB_hydrolase_3"/>
</dbReference>
<dbReference type="GO" id="GO:0016787">
    <property type="term" value="F:hydrolase activity"/>
    <property type="evidence" value="ECO:0007669"/>
    <property type="project" value="InterPro"/>
</dbReference>
<dbReference type="PANTHER" id="PTHR23024">
    <property type="entry name" value="ARYLACETAMIDE DEACETYLASE"/>
    <property type="match status" value="1"/>
</dbReference>
<evidence type="ECO:0000256" key="1">
    <source>
        <dbReference type="PROSITE-ProRule" id="PRU10038"/>
    </source>
</evidence>
<dbReference type="SUPFAM" id="SSF53474">
    <property type="entry name" value="alpha/beta-Hydrolases"/>
    <property type="match status" value="1"/>
</dbReference>
<gene>
    <name evidence="3" type="ORF">HPP92_013149</name>
</gene>
<dbReference type="InterPro" id="IPR029058">
    <property type="entry name" value="AB_hydrolase_fold"/>
</dbReference>
<dbReference type="AlphaFoldDB" id="A0A835QR58"/>
<sequence>MENEILVDLSPLFRQYKSGQLERLAGTVVADAAPVDDATGVTARRVVIDPSTPLHACLYLPPDPSPNLPILVYFHGGAFCIGSAFSPTYHPHLIALSASARLLVASVDYRLAPEHPLPAAYDDCWAALLWTISPQADPWIRLHGDQGRIFLAGDSAGANIAHRVAVRAGREGLVEVEGAALVHPYFWGSSPVGKEGREEGWRRWMDELWRAVSGGKKGLDHEWINPAAEAEGAVAGMGCRRLLVCVAERDPMRERGAAYYEMVKRSGWKGEAELVETEGESHIFHLEKPEEHPKVQELTNKLVSFFSKPL</sequence>